<keyword evidence="14 16" id="KW-0961">Cell wall biogenesis/degradation</keyword>
<evidence type="ECO:0000256" key="9">
    <source>
        <dbReference type="ARBA" id="ARBA00022857"/>
    </source>
</evidence>
<comment type="cofactor">
    <cofactor evidence="1 16">
        <name>FAD</name>
        <dbReference type="ChEBI" id="CHEBI:57692"/>
    </cofactor>
</comment>
<dbReference type="PANTHER" id="PTHR21071">
    <property type="entry name" value="UDP-N-ACETYLENOLPYRUVOYLGLUCOSAMINE REDUCTASE"/>
    <property type="match status" value="1"/>
</dbReference>
<comment type="function">
    <text evidence="2 16">Cell wall formation.</text>
</comment>
<dbReference type="AlphaFoldDB" id="A0A1F7VCR3"/>
<evidence type="ECO:0000256" key="11">
    <source>
        <dbReference type="ARBA" id="ARBA00022984"/>
    </source>
</evidence>
<dbReference type="InterPro" id="IPR036635">
    <property type="entry name" value="MurB_C_sf"/>
</dbReference>
<evidence type="ECO:0000256" key="12">
    <source>
        <dbReference type="ARBA" id="ARBA00023002"/>
    </source>
</evidence>
<dbReference type="UniPathway" id="UPA00219"/>
<evidence type="ECO:0000313" key="20">
    <source>
        <dbReference type="Proteomes" id="UP000178264"/>
    </source>
</evidence>
<evidence type="ECO:0000256" key="8">
    <source>
        <dbReference type="ARBA" id="ARBA00022827"/>
    </source>
</evidence>
<reference evidence="19 20" key="1">
    <citation type="journal article" date="2016" name="Nat. Commun.">
        <title>Thousands of microbial genomes shed light on interconnected biogeochemical processes in an aquifer system.</title>
        <authorList>
            <person name="Anantharaman K."/>
            <person name="Brown C.T."/>
            <person name="Hug L.A."/>
            <person name="Sharon I."/>
            <person name="Castelle C.J."/>
            <person name="Probst A.J."/>
            <person name="Thomas B.C."/>
            <person name="Singh A."/>
            <person name="Wilkins M.J."/>
            <person name="Karaoz U."/>
            <person name="Brodie E.L."/>
            <person name="Williams K.H."/>
            <person name="Hubbard S.S."/>
            <person name="Banfield J.F."/>
        </authorList>
    </citation>
    <scope>NUCLEOTIDE SEQUENCE [LARGE SCALE GENOMIC DNA]</scope>
</reference>
<dbReference type="SUPFAM" id="SSF56176">
    <property type="entry name" value="FAD-binding/transporter-associated domain-like"/>
    <property type="match status" value="1"/>
</dbReference>
<evidence type="ECO:0000256" key="2">
    <source>
        <dbReference type="ARBA" id="ARBA00003921"/>
    </source>
</evidence>
<dbReference type="GO" id="GO:0050660">
    <property type="term" value="F:flavin adenine dinucleotide binding"/>
    <property type="evidence" value="ECO:0007669"/>
    <property type="project" value="InterPro"/>
</dbReference>
<feature type="compositionally biased region" description="Basic and acidic residues" evidence="17">
    <location>
        <begin position="78"/>
        <end position="89"/>
    </location>
</feature>
<comment type="pathway">
    <text evidence="4 16">Cell wall biogenesis; peptidoglycan biosynthesis.</text>
</comment>
<comment type="caution">
    <text evidence="16">Lacks conserved residue(s) required for the propagation of feature annotation.</text>
</comment>
<evidence type="ECO:0000256" key="15">
    <source>
        <dbReference type="ARBA" id="ARBA00048914"/>
    </source>
</evidence>
<feature type="domain" description="UDP-N-acetylenolpyruvoylglucosamine reductase C-terminal" evidence="18">
    <location>
        <begin position="221"/>
        <end position="321"/>
    </location>
</feature>
<proteinExistence type="inferred from homology"/>
<evidence type="ECO:0000256" key="6">
    <source>
        <dbReference type="ARBA" id="ARBA00022618"/>
    </source>
</evidence>
<name>A0A1F7VCR3_9BACT</name>
<dbReference type="SUPFAM" id="SSF56194">
    <property type="entry name" value="Uridine diphospho-N-Acetylenolpyruvylglucosamine reductase, MurB, C-terminal domain"/>
    <property type="match status" value="1"/>
</dbReference>
<evidence type="ECO:0000256" key="10">
    <source>
        <dbReference type="ARBA" id="ARBA00022960"/>
    </source>
</evidence>
<evidence type="ECO:0000256" key="4">
    <source>
        <dbReference type="ARBA" id="ARBA00004752"/>
    </source>
</evidence>
<protein>
    <recommendedName>
        <fullName evidence="16">UDP-N-acetylenolpyruvoylglucosamine reductase</fullName>
        <ecNumber evidence="16">1.3.1.98</ecNumber>
    </recommendedName>
    <alternativeName>
        <fullName evidence="16">UDP-N-acetylmuramate dehydrogenase</fullName>
    </alternativeName>
</protein>
<dbReference type="Proteomes" id="UP000178264">
    <property type="component" value="Unassembled WGS sequence"/>
</dbReference>
<feature type="active site" description="Proton donor" evidence="16">
    <location>
        <position position="236"/>
    </location>
</feature>
<comment type="caution">
    <text evidence="19">The sequence shown here is derived from an EMBL/GenBank/DDBJ whole genome shotgun (WGS) entry which is preliminary data.</text>
</comment>
<dbReference type="PANTHER" id="PTHR21071:SF4">
    <property type="entry name" value="UDP-N-ACETYLENOLPYRUVOYLGLUCOSAMINE REDUCTASE"/>
    <property type="match status" value="1"/>
</dbReference>
<dbReference type="Pfam" id="PF02873">
    <property type="entry name" value="MurB_C"/>
    <property type="match status" value="1"/>
</dbReference>
<dbReference type="GO" id="GO:0051301">
    <property type="term" value="P:cell division"/>
    <property type="evidence" value="ECO:0007669"/>
    <property type="project" value="UniProtKB-KW"/>
</dbReference>
<dbReference type="InterPro" id="IPR011601">
    <property type="entry name" value="MurB_C"/>
</dbReference>
<dbReference type="GO" id="GO:0071555">
    <property type="term" value="P:cell wall organization"/>
    <property type="evidence" value="ECO:0007669"/>
    <property type="project" value="UniProtKB-KW"/>
</dbReference>
<evidence type="ECO:0000256" key="16">
    <source>
        <dbReference type="HAMAP-Rule" id="MF_00037"/>
    </source>
</evidence>
<accession>A0A1F7VCR3</accession>
<keyword evidence="12 16" id="KW-0560">Oxidoreductase</keyword>
<evidence type="ECO:0000256" key="5">
    <source>
        <dbReference type="ARBA" id="ARBA00022490"/>
    </source>
</evidence>
<evidence type="ECO:0000256" key="14">
    <source>
        <dbReference type="ARBA" id="ARBA00023316"/>
    </source>
</evidence>
<keyword evidence="7 16" id="KW-0285">Flavoprotein</keyword>
<comment type="similarity">
    <text evidence="16">Belongs to the MurB family.</text>
</comment>
<keyword evidence="10 16" id="KW-0133">Cell shape</keyword>
<evidence type="ECO:0000313" key="19">
    <source>
        <dbReference type="EMBL" id="OGL88340.1"/>
    </source>
</evidence>
<evidence type="ECO:0000256" key="7">
    <source>
        <dbReference type="ARBA" id="ARBA00022630"/>
    </source>
</evidence>
<keyword evidence="8 16" id="KW-0274">FAD</keyword>
<dbReference type="InterPro" id="IPR016169">
    <property type="entry name" value="FAD-bd_PCMH_sub2"/>
</dbReference>
<dbReference type="EMBL" id="MGER01000037">
    <property type="protein sequence ID" value="OGL88340.1"/>
    <property type="molecule type" value="Genomic_DNA"/>
</dbReference>
<dbReference type="GO" id="GO:0008360">
    <property type="term" value="P:regulation of cell shape"/>
    <property type="evidence" value="ECO:0007669"/>
    <property type="project" value="UniProtKB-KW"/>
</dbReference>
<dbReference type="GO" id="GO:0009252">
    <property type="term" value="P:peptidoglycan biosynthetic process"/>
    <property type="evidence" value="ECO:0007669"/>
    <property type="project" value="UniProtKB-UniRule"/>
</dbReference>
<dbReference type="Gene3D" id="3.30.465.10">
    <property type="match status" value="1"/>
</dbReference>
<dbReference type="EC" id="1.3.1.98" evidence="16"/>
<keyword evidence="11 16" id="KW-0573">Peptidoglycan synthesis</keyword>
<evidence type="ECO:0000256" key="1">
    <source>
        <dbReference type="ARBA" id="ARBA00001974"/>
    </source>
</evidence>
<keyword evidence="6 16" id="KW-0132">Cell division</keyword>
<feature type="region of interest" description="Disordered" evidence="17">
    <location>
        <begin position="54"/>
        <end position="94"/>
    </location>
</feature>
<sequence length="323" mass="35521">MLFSDAGWRGVVLQPNNTSIEIIKSEGGQLSQRGLSEAVTISEGKLGGGLIGTVAEGQPSSASRKSDHLNDMPNPNDARWEVSSHDRPSPPKKPYIPHELQIKEVKAGAGTSLQQLIATAHQEKLVGLESFFGIPARVGGALRNNVHGGPDNFDRYVKEATLLHIRTGEITTWPHDRFAFGYDHSILQQKREWLVWEVTLMLSRADEPLWQKFDLYYKAWQSYKNATQTAAGTAGCVFKNIPSQDAAEHHVPVSAGANIDRLFGLGANLRSAHISASHGNFFQTNDKGQGASEDMLSFINYIREETAKKTGISLEPEIEFVGF</sequence>
<keyword evidence="13 16" id="KW-0131">Cell cycle</keyword>
<dbReference type="InterPro" id="IPR036318">
    <property type="entry name" value="FAD-bd_PCMH-like_sf"/>
</dbReference>
<evidence type="ECO:0000256" key="13">
    <source>
        <dbReference type="ARBA" id="ARBA00023306"/>
    </source>
</evidence>
<keyword evidence="9 16" id="KW-0521">NADP</keyword>
<gene>
    <name evidence="16" type="primary">murB</name>
    <name evidence="19" type="ORF">A3I42_01400</name>
</gene>
<evidence type="ECO:0000259" key="18">
    <source>
        <dbReference type="Pfam" id="PF02873"/>
    </source>
</evidence>
<keyword evidence="5 16" id="KW-0963">Cytoplasm</keyword>
<evidence type="ECO:0000256" key="3">
    <source>
        <dbReference type="ARBA" id="ARBA00004496"/>
    </source>
</evidence>
<dbReference type="GO" id="GO:0008762">
    <property type="term" value="F:UDP-N-acetylmuramate dehydrogenase activity"/>
    <property type="evidence" value="ECO:0007669"/>
    <property type="project" value="UniProtKB-UniRule"/>
</dbReference>
<organism evidence="19 20">
    <name type="scientific">Candidatus Uhrbacteria bacterium RIFCSPLOWO2_02_FULL_49_11</name>
    <dbReference type="NCBI Taxonomy" id="1802409"/>
    <lineage>
        <taxon>Bacteria</taxon>
        <taxon>Candidatus Uhriibacteriota</taxon>
    </lineage>
</organism>
<evidence type="ECO:0000256" key="17">
    <source>
        <dbReference type="SAM" id="MobiDB-lite"/>
    </source>
</evidence>
<dbReference type="InterPro" id="IPR003170">
    <property type="entry name" value="MurB"/>
</dbReference>
<dbReference type="Gene3D" id="3.90.78.10">
    <property type="entry name" value="UDP-N-acetylenolpyruvoylglucosamine reductase, C-terminal domain"/>
    <property type="match status" value="1"/>
</dbReference>
<dbReference type="HAMAP" id="MF_00037">
    <property type="entry name" value="MurB"/>
    <property type="match status" value="1"/>
</dbReference>
<feature type="active site" evidence="16">
    <location>
        <position position="317"/>
    </location>
</feature>
<dbReference type="GO" id="GO:0005829">
    <property type="term" value="C:cytosol"/>
    <property type="evidence" value="ECO:0007669"/>
    <property type="project" value="TreeGrafter"/>
</dbReference>
<comment type="subcellular location">
    <subcellularLocation>
        <location evidence="3 16">Cytoplasm</location>
    </subcellularLocation>
</comment>
<comment type="catalytic activity">
    <reaction evidence="15 16">
        <text>UDP-N-acetyl-alpha-D-muramate + NADP(+) = UDP-N-acetyl-3-O-(1-carboxyvinyl)-alpha-D-glucosamine + NADPH + H(+)</text>
        <dbReference type="Rhea" id="RHEA:12248"/>
        <dbReference type="ChEBI" id="CHEBI:15378"/>
        <dbReference type="ChEBI" id="CHEBI:57783"/>
        <dbReference type="ChEBI" id="CHEBI:58349"/>
        <dbReference type="ChEBI" id="CHEBI:68483"/>
        <dbReference type="ChEBI" id="CHEBI:70757"/>
        <dbReference type="EC" id="1.3.1.98"/>
    </reaction>
</comment>